<feature type="compositionally biased region" description="Acidic residues" evidence="2">
    <location>
        <begin position="49"/>
        <end position="58"/>
    </location>
</feature>
<keyword evidence="5" id="KW-1185">Reference proteome</keyword>
<reference evidence="4 5" key="1">
    <citation type="journal article" date="2019" name="Int. J. Syst. Evol. Microbiol.">
        <title>The Global Catalogue of Microorganisms (GCM) 10K type strain sequencing project: providing services to taxonomists for standard genome sequencing and annotation.</title>
        <authorList>
            <consortium name="The Broad Institute Genomics Platform"/>
            <consortium name="The Broad Institute Genome Sequencing Center for Infectious Disease"/>
            <person name="Wu L."/>
            <person name="Ma J."/>
        </authorList>
    </citation>
    <scope>NUCLEOTIDE SEQUENCE [LARGE SCALE GENOMIC DNA]</scope>
    <source>
        <strain evidence="4 5">CGMCC 1.12543</strain>
    </source>
</reference>
<name>A0ABD5RJT1_9EURY</name>
<evidence type="ECO:0000259" key="3">
    <source>
        <dbReference type="Pfam" id="PF11611"/>
    </source>
</evidence>
<dbReference type="InterPro" id="IPR029050">
    <property type="entry name" value="Immunoprotect_excell_Ig-like"/>
</dbReference>
<proteinExistence type="predicted"/>
<feature type="region of interest" description="Disordered" evidence="2">
    <location>
        <begin position="91"/>
        <end position="110"/>
    </location>
</feature>
<evidence type="ECO:0000256" key="2">
    <source>
        <dbReference type="SAM" id="MobiDB-lite"/>
    </source>
</evidence>
<evidence type="ECO:0000313" key="5">
    <source>
        <dbReference type="Proteomes" id="UP001596099"/>
    </source>
</evidence>
<feature type="region of interest" description="Disordered" evidence="2">
    <location>
        <begin position="27"/>
        <end position="85"/>
    </location>
</feature>
<sequence>MLMENDINRRRVLAGVGTGMTLLAGCASEDGADNETNGGDGGDATSNTDESESTEGSEEATATETDDAESTTGGSAEANVTLGEVAEGDNLSLVARSTERTTSLGEYSEAESGNEFVVVRMAVKNTSDAFAEFSSYWQARLKDGENHVYDASFNSTDHPIDSSVLAPGEVSRGDMVFEVPEGTGDLTMQFDFSAFDFTSFDRVTIDLASEASSAADLTQDLGVEVNDPGTEATYEGVTVTLHGVRRESSLGDYAEAEEGSEYVIPDIEITNGTDEALTVSTLLQMRVKTGTGLSFTGDLMGSSSLDQAYEEGSDIAPGESRRGELAYQVETDTESQFWVFNFLDFSDPSKSFWTLD</sequence>
<comment type="caution">
    <text evidence="4">The sequence shown here is derived from an EMBL/GenBank/DDBJ whole genome shotgun (WGS) entry which is preliminary data.</text>
</comment>
<dbReference type="Gene3D" id="2.60.40.1240">
    <property type="match status" value="2"/>
</dbReference>
<feature type="domain" description="DUF4352" evidence="3">
    <location>
        <begin position="230"/>
        <end position="335"/>
    </location>
</feature>
<dbReference type="Pfam" id="PF11611">
    <property type="entry name" value="DUF4352"/>
    <property type="match status" value="2"/>
</dbReference>
<dbReference type="AlphaFoldDB" id="A0ABD5RJT1"/>
<feature type="domain" description="DUF4352" evidence="3">
    <location>
        <begin position="82"/>
        <end position="192"/>
    </location>
</feature>
<evidence type="ECO:0000256" key="1">
    <source>
        <dbReference type="ARBA" id="ARBA00022729"/>
    </source>
</evidence>
<organism evidence="4 5">
    <name type="scientific">Halomarina salina</name>
    <dbReference type="NCBI Taxonomy" id="1872699"/>
    <lineage>
        <taxon>Archaea</taxon>
        <taxon>Methanobacteriati</taxon>
        <taxon>Methanobacteriota</taxon>
        <taxon>Stenosarchaea group</taxon>
        <taxon>Halobacteria</taxon>
        <taxon>Halobacteriales</taxon>
        <taxon>Natronomonadaceae</taxon>
        <taxon>Halomarina</taxon>
    </lineage>
</organism>
<gene>
    <name evidence="4" type="ORF">ACFPYI_05520</name>
</gene>
<evidence type="ECO:0000313" key="4">
    <source>
        <dbReference type="EMBL" id="MFC5970788.1"/>
    </source>
</evidence>
<protein>
    <submittedName>
        <fullName evidence="4">DUF4352 domain-containing protein</fullName>
    </submittedName>
</protein>
<accession>A0ABD5RJT1</accession>
<dbReference type="InterPro" id="IPR029051">
    <property type="entry name" value="DUF4352"/>
</dbReference>
<dbReference type="EMBL" id="JBHSQH010000001">
    <property type="protein sequence ID" value="MFC5970788.1"/>
    <property type="molecule type" value="Genomic_DNA"/>
</dbReference>
<keyword evidence="1" id="KW-0732">Signal</keyword>
<dbReference type="Proteomes" id="UP001596099">
    <property type="component" value="Unassembled WGS sequence"/>
</dbReference>